<reference evidence="4 5" key="1">
    <citation type="submission" date="2013-09" db="EMBL/GenBank/DDBJ databases">
        <title>Genome sequencing of Arenimonas oryziterrae.</title>
        <authorList>
            <person name="Chen F."/>
            <person name="Wang G."/>
        </authorList>
    </citation>
    <scope>NUCLEOTIDE SEQUENCE [LARGE SCALE GENOMIC DNA]</scope>
    <source>
        <strain evidence="4 5">YC6267</strain>
    </source>
</reference>
<dbReference type="Gene3D" id="3.40.630.30">
    <property type="match status" value="1"/>
</dbReference>
<dbReference type="EMBL" id="AVCI01000005">
    <property type="protein sequence ID" value="KFN43326.1"/>
    <property type="molecule type" value="Genomic_DNA"/>
</dbReference>
<evidence type="ECO:0000256" key="2">
    <source>
        <dbReference type="ARBA" id="ARBA00023315"/>
    </source>
</evidence>
<keyword evidence="5" id="KW-1185">Reference proteome</keyword>
<dbReference type="RefSeq" id="WP_022968195.1">
    <property type="nucleotide sequence ID" value="NZ_ATVD01000001.1"/>
</dbReference>
<dbReference type="eggNOG" id="COG0456">
    <property type="taxonomic scope" value="Bacteria"/>
</dbReference>
<evidence type="ECO:0000313" key="5">
    <source>
        <dbReference type="Proteomes" id="UP000029385"/>
    </source>
</evidence>
<dbReference type="OrthoDB" id="9792929at2"/>
<proteinExistence type="predicted"/>
<dbReference type="PANTHER" id="PTHR43877">
    <property type="entry name" value="AMINOALKYLPHOSPHONATE N-ACETYLTRANSFERASE-RELATED-RELATED"/>
    <property type="match status" value="1"/>
</dbReference>
<dbReference type="GO" id="GO:0016747">
    <property type="term" value="F:acyltransferase activity, transferring groups other than amino-acyl groups"/>
    <property type="evidence" value="ECO:0007669"/>
    <property type="project" value="InterPro"/>
</dbReference>
<dbReference type="PANTHER" id="PTHR43877:SF2">
    <property type="entry name" value="AMINOALKYLPHOSPHONATE N-ACETYLTRANSFERASE-RELATED"/>
    <property type="match status" value="1"/>
</dbReference>
<gene>
    <name evidence="4" type="ORF">N789_08615</name>
</gene>
<dbReference type="InterPro" id="IPR050832">
    <property type="entry name" value="Bact_Acetyltransf"/>
</dbReference>
<keyword evidence="1" id="KW-0808">Transferase</keyword>
<dbReference type="InterPro" id="IPR016181">
    <property type="entry name" value="Acyl_CoA_acyltransferase"/>
</dbReference>
<dbReference type="InterPro" id="IPR000182">
    <property type="entry name" value="GNAT_dom"/>
</dbReference>
<protein>
    <recommendedName>
        <fullName evidence="3">N-acetyltransferase domain-containing protein</fullName>
    </recommendedName>
</protein>
<sequence>MSLIVRRMTADDVAQVAPLFDGYRRFYGQASDLALAERFLRERLERAESIVLFAEREGAALGFTQLYPIFSSVGADRVWLLNDLYVAAEARRLGVGEALLTAARDVGRETGALRLVLETTRDNLIAQALYRKLGWIADATQWFHLPLRDR</sequence>
<dbReference type="AlphaFoldDB" id="A0A091AV79"/>
<organism evidence="4 5">
    <name type="scientific">Arenimonas oryziterrae DSM 21050 = YC6267</name>
    <dbReference type="NCBI Taxonomy" id="1121015"/>
    <lineage>
        <taxon>Bacteria</taxon>
        <taxon>Pseudomonadati</taxon>
        <taxon>Pseudomonadota</taxon>
        <taxon>Gammaproteobacteria</taxon>
        <taxon>Lysobacterales</taxon>
        <taxon>Lysobacteraceae</taxon>
        <taxon>Arenimonas</taxon>
    </lineage>
</organism>
<comment type="caution">
    <text evidence="4">The sequence shown here is derived from an EMBL/GenBank/DDBJ whole genome shotgun (WGS) entry which is preliminary data.</text>
</comment>
<dbReference type="STRING" id="1121015.GCA_000420545_00538"/>
<keyword evidence="2" id="KW-0012">Acyltransferase</keyword>
<accession>A0A091AV79</accession>
<dbReference type="PROSITE" id="PS51186">
    <property type="entry name" value="GNAT"/>
    <property type="match status" value="1"/>
</dbReference>
<dbReference type="Proteomes" id="UP000029385">
    <property type="component" value="Unassembled WGS sequence"/>
</dbReference>
<feature type="domain" description="N-acetyltransferase" evidence="3">
    <location>
        <begin position="3"/>
        <end position="150"/>
    </location>
</feature>
<dbReference type="Pfam" id="PF00583">
    <property type="entry name" value="Acetyltransf_1"/>
    <property type="match status" value="1"/>
</dbReference>
<name>A0A091AV79_9GAMM</name>
<evidence type="ECO:0000313" key="4">
    <source>
        <dbReference type="EMBL" id="KFN43326.1"/>
    </source>
</evidence>
<evidence type="ECO:0000259" key="3">
    <source>
        <dbReference type="PROSITE" id="PS51186"/>
    </source>
</evidence>
<dbReference type="SUPFAM" id="SSF55729">
    <property type="entry name" value="Acyl-CoA N-acyltransferases (Nat)"/>
    <property type="match status" value="1"/>
</dbReference>
<dbReference type="PATRIC" id="fig|1121015.4.peg.1213"/>
<dbReference type="CDD" id="cd04301">
    <property type="entry name" value="NAT_SF"/>
    <property type="match status" value="1"/>
</dbReference>
<evidence type="ECO:0000256" key="1">
    <source>
        <dbReference type="ARBA" id="ARBA00022679"/>
    </source>
</evidence>